<evidence type="ECO:0000313" key="1">
    <source>
        <dbReference type="EMBL" id="KAK4008815.1"/>
    </source>
</evidence>
<evidence type="ECO:0000313" key="2">
    <source>
        <dbReference type="Proteomes" id="UP001234178"/>
    </source>
</evidence>
<keyword evidence="2" id="KW-1185">Reference proteome</keyword>
<dbReference type="EMBL" id="JAOYFB010000002">
    <property type="protein sequence ID" value="KAK4008815.1"/>
    <property type="molecule type" value="Genomic_DNA"/>
</dbReference>
<sequence>MNALLMTTSALMRVPFHTPYPFLLLLSPIVDPRILFRVDNVGGRGILFDSSDSDNTSVGGLCGFSHCFKNKMREM</sequence>
<reference evidence="1 2" key="1">
    <citation type="journal article" date="2023" name="Nucleic Acids Res.">
        <title>The hologenome of Daphnia magna reveals possible DNA methylation and microbiome-mediated evolution of the host genome.</title>
        <authorList>
            <person name="Chaturvedi A."/>
            <person name="Li X."/>
            <person name="Dhandapani V."/>
            <person name="Marshall H."/>
            <person name="Kissane S."/>
            <person name="Cuenca-Cambronero M."/>
            <person name="Asole G."/>
            <person name="Calvet F."/>
            <person name="Ruiz-Romero M."/>
            <person name="Marangio P."/>
            <person name="Guigo R."/>
            <person name="Rago D."/>
            <person name="Mirbahai L."/>
            <person name="Eastwood N."/>
            <person name="Colbourne J.K."/>
            <person name="Zhou J."/>
            <person name="Mallon E."/>
            <person name="Orsini L."/>
        </authorList>
    </citation>
    <scope>NUCLEOTIDE SEQUENCE [LARGE SCALE GENOMIC DNA]</scope>
    <source>
        <strain evidence="1">LRV0_1</strain>
    </source>
</reference>
<dbReference type="Proteomes" id="UP001234178">
    <property type="component" value="Unassembled WGS sequence"/>
</dbReference>
<name>A0ABQ9Z8I5_9CRUS</name>
<proteinExistence type="predicted"/>
<comment type="caution">
    <text evidence="1">The sequence shown here is derived from an EMBL/GenBank/DDBJ whole genome shotgun (WGS) entry which is preliminary data.</text>
</comment>
<protein>
    <submittedName>
        <fullName evidence="1">Uncharacterized protein</fullName>
    </submittedName>
</protein>
<accession>A0ABQ9Z8I5</accession>
<gene>
    <name evidence="1" type="ORF">OUZ56_013942</name>
</gene>
<organism evidence="1 2">
    <name type="scientific">Daphnia magna</name>
    <dbReference type="NCBI Taxonomy" id="35525"/>
    <lineage>
        <taxon>Eukaryota</taxon>
        <taxon>Metazoa</taxon>
        <taxon>Ecdysozoa</taxon>
        <taxon>Arthropoda</taxon>
        <taxon>Crustacea</taxon>
        <taxon>Branchiopoda</taxon>
        <taxon>Diplostraca</taxon>
        <taxon>Cladocera</taxon>
        <taxon>Anomopoda</taxon>
        <taxon>Daphniidae</taxon>
        <taxon>Daphnia</taxon>
    </lineage>
</organism>